<dbReference type="Proteomes" id="UP000684084">
    <property type="component" value="Unassembled WGS sequence"/>
</dbReference>
<name>A0A916E285_9GLOM</name>
<dbReference type="EMBL" id="CAGKOT010000010">
    <property type="protein sequence ID" value="CAB5356414.1"/>
    <property type="molecule type" value="Genomic_DNA"/>
</dbReference>
<reference evidence="1" key="1">
    <citation type="submission" date="2020-05" db="EMBL/GenBank/DDBJ databases">
        <authorList>
            <person name="Rincon C."/>
            <person name="Sanders R I."/>
            <person name="Robbins C."/>
            <person name="Chaturvedi A."/>
        </authorList>
    </citation>
    <scope>NUCLEOTIDE SEQUENCE</scope>
    <source>
        <strain evidence="1">CHB12</strain>
    </source>
</reference>
<sequence>MMIAWEMMIATGNKRLQIWGQKTRIREGNLCNLRFRSQTGIKRIRKVGNCLTKEIITLGSSDFSSDYSDEADNFDNPDNYIRTPGGCSATENPYEERILNPDFTSLKSSKCFPKQHLKIEEYHYT</sequence>
<accession>A0A916E285</accession>
<dbReference type="OrthoDB" id="10340459at2759"/>
<dbReference type="AlphaFoldDB" id="A0A916E285"/>
<gene>
    <name evidence="1" type="ORF">CHRIB12_LOCUS6335</name>
</gene>
<proteinExistence type="predicted"/>
<organism evidence="1 2">
    <name type="scientific">Rhizophagus irregularis</name>
    <dbReference type="NCBI Taxonomy" id="588596"/>
    <lineage>
        <taxon>Eukaryota</taxon>
        <taxon>Fungi</taxon>
        <taxon>Fungi incertae sedis</taxon>
        <taxon>Mucoromycota</taxon>
        <taxon>Glomeromycotina</taxon>
        <taxon>Glomeromycetes</taxon>
        <taxon>Glomerales</taxon>
        <taxon>Glomeraceae</taxon>
        <taxon>Rhizophagus</taxon>
    </lineage>
</organism>
<evidence type="ECO:0000313" key="2">
    <source>
        <dbReference type="Proteomes" id="UP000684084"/>
    </source>
</evidence>
<evidence type="ECO:0000313" key="1">
    <source>
        <dbReference type="EMBL" id="CAB5356414.1"/>
    </source>
</evidence>
<comment type="caution">
    <text evidence="1">The sequence shown here is derived from an EMBL/GenBank/DDBJ whole genome shotgun (WGS) entry which is preliminary data.</text>
</comment>
<dbReference type="VEuPathDB" id="FungiDB:RhiirFUN_016378"/>
<protein>
    <submittedName>
        <fullName evidence="1">Uncharacterized protein</fullName>
    </submittedName>
</protein>